<comment type="caution">
    <text evidence="8">The sequence shown here is derived from an EMBL/GenBank/DDBJ whole genome shotgun (WGS) entry which is preliminary data.</text>
</comment>
<dbReference type="EMBL" id="JQGA01001407">
    <property type="protein sequence ID" value="KGO66503.1"/>
    <property type="molecule type" value="Genomic_DNA"/>
</dbReference>
<dbReference type="Proteomes" id="UP000030104">
    <property type="component" value="Unassembled WGS sequence"/>
</dbReference>
<dbReference type="Pfam" id="PF00933">
    <property type="entry name" value="Glyco_hydro_3"/>
    <property type="match status" value="1"/>
</dbReference>
<evidence type="ECO:0000256" key="2">
    <source>
        <dbReference type="ARBA" id="ARBA00022801"/>
    </source>
</evidence>
<dbReference type="InterPro" id="IPR001764">
    <property type="entry name" value="Glyco_hydro_3_N"/>
</dbReference>
<feature type="region of interest" description="Disordered" evidence="6">
    <location>
        <begin position="1"/>
        <end position="28"/>
    </location>
</feature>
<keyword evidence="2 8" id="KW-0378">Hydrolase</keyword>
<protein>
    <submittedName>
        <fullName evidence="8">Glycoside hydrolase, superfamily</fullName>
    </submittedName>
</protein>
<evidence type="ECO:0000256" key="6">
    <source>
        <dbReference type="SAM" id="MobiDB-lite"/>
    </source>
</evidence>
<comment type="similarity">
    <text evidence="1">Belongs to the glycosyl hydrolase 3 family.</text>
</comment>
<gene>
    <name evidence="8" type="ORF">PITC_012210</name>
</gene>
<keyword evidence="4" id="KW-0119">Carbohydrate metabolism</keyword>
<evidence type="ECO:0000313" key="8">
    <source>
        <dbReference type="EMBL" id="KGO66503.1"/>
    </source>
</evidence>
<dbReference type="SUPFAM" id="SSF51445">
    <property type="entry name" value="(Trans)glycosidases"/>
    <property type="match status" value="1"/>
</dbReference>
<evidence type="ECO:0000259" key="7">
    <source>
        <dbReference type="Pfam" id="PF00933"/>
    </source>
</evidence>
<reference evidence="8 9" key="1">
    <citation type="journal article" date="2015" name="Mol. Plant Microbe Interact.">
        <title>Genome, transcriptome, and functional analyses of Penicillium expansum provide new insights into secondary metabolism and pathogenicity.</title>
        <authorList>
            <person name="Ballester A.R."/>
            <person name="Marcet-Houben M."/>
            <person name="Levin E."/>
            <person name="Sela N."/>
            <person name="Selma-Lazaro C."/>
            <person name="Carmona L."/>
            <person name="Wisniewski M."/>
            <person name="Droby S."/>
            <person name="Gonzalez-Candelas L."/>
            <person name="Gabaldon T."/>
        </authorList>
    </citation>
    <scope>NUCLEOTIDE SEQUENCE [LARGE SCALE GENOMIC DNA]</scope>
    <source>
        <strain evidence="8 9">PHI-1</strain>
    </source>
</reference>
<evidence type="ECO:0000256" key="5">
    <source>
        <dbReference type="ARBA" id="ARBA00023295"/>
    </source>
</evidence>
<dbReference type="AlphaFoldDB" id="A0A0A2KHU1"/>
<dbReference type="HOGENOM" id="CLU_1713916_0_0_1"/>
<accession>A0A0A2KHU1</accession>
<name>A0A0A2KHU1_PENIT</name>
<dbReference type="GO" id="GO:0004553">
    <property type="term" value="F:hydrolase activity, hydrolyzing O-glycosyl compounds"/>
    <property type="evidence" value="ECO:0007669"/>
    <property type="project" value="InterPro"/>
</dbReference>
<dbReference type="PANTHER" id="PTHR30480:SF14">
    <property type="entry name" value="HYDROLASE, PUTATIVE (AFU_ORTHOLOGUE AFUA_4G13770)-RELATED"/>
    <property type="match status" value="1"/>
</dbReference>
<evidence type="ECO:0000256" key="3">
    <source>
        <dbReference type="ARBA" id="ARBA00023180"/>
    </source>
</evidence>
<keyword evidence="5" id="KW-0326">Glycosidase</keyword>
<feature type="domain" description="Glycoside hydrolase family 3 N-terminal" evidence="7">
    <location>
        <begin position="2"/>
        <end position="139"/>
    </location>
</feature>
<dbReference type="InterPro" id="IPR050226">
    <property type="entry name" value="NagZ_Beta-hexosaminidase"/>
</dbReference>
<dbReference type="PhylomeDB" id="A0A0A2KHU1"/>
<dbReference type="GO" id="GO:0005975">
    <property type="term" value="P:carbohydrate metabolic process"/>
    <property type="evidence" value="ECO:0007669"/>
    <property type="project" value="InterPro"/>
</dbReference>
<dbReference type="GO" id="GO:0009254">
    <property type="term" value="P:peptidoglycan turnover"/>
    <property type="evidence" value="ECO:0007669"/>
    <property type="project" value="TreeGrafter"/>
</dbReference>
<sequence>MTDQEGGKVRRLAGRPVESAKQIGQAADQEAAATQMGKDTASTLEIFKSIFNLAPAVDVYREARDFADASQRSFSNPFRSAGVIASSKHFPGLGAAGAGENTDLQPVTIELTIEELRKVDMAPYTKAVAAGVDMVMTSWAISYFEIDLPLRAE</sequence>
<organism evidence="8 9">
    <name type="scientific">Penicillium italicum</name>
    <name type="common">Blue mold</name>
    <dbReference type="NCBI Taxonomy" id="40296"/>
    <lineage>
        <taxon>Eukaryota</taxon>
        <taxon>Fungi</taxon>
        <taxon>Dikarya</taxon>
        <taxon>Ascomycota</taxon>
        <taxon>Pezizomycotina</taxon>
        <taxon>Eurotiomycetes</taxon>
        <taxon>Eurotiomycetidae</taxon>
        <taxon>Eurotiales</taxon>
        <taxon>Aspergillaceae</taxon>
        <taxon>Penicillium</taxon>
    </lineage>
</organism>
<evidence type="ECO:0000256" key="4">
    <source>
        <dbReference type="ARBA" id="ARBA00023277"/>
    </source>
</evidence>
<dbReference type="Gene3D" id="3.20.20.300">
    <property type="entry name" value="Glycoside hydrolase, family 3, N-terminal domain"/>
    <property type="match status" value="2"/>
</dbReference>
<proteinExistence type="inferred from homology"/>
<evidence type="ECO:0000313" key="9">
    <source>
        <dbReference type="Proteomes" id="UP000030104"/>
    </source>
</evidence>
<evidence type="ECO:0000256" key="1">
    <source>
        <dbReference type="ARBA" id="ARBA00005336"/>
    </source>
</evidence>
<keyword evidence="3" id="KW-0325">Glycoprotein</keyword>
<dbReference type="PANTHER" id="PTHR30480">
    <property type="entry name" value="BETA-HEXOSAMINIDASE-RELATED"/>
    <property type="match status" value="1"/>
</dbReference>
<dbReference type="OrthoDB" id="416222at2759"/>
<keyword evidence="9" id="KW-1185">Reference proteome</keyword>
<dbReference type="InterPro" id="IPR036962">
    <property type="entry name" value="Glyco_hydro_3_N_sf"/>
</dbReference>
<dbReference type="STRING" id="40296.A0A0A2KHU1"/>
<dbReference type="InterPro" id="IPR017853">
    <property type="entry name" value="GH"/>
</dbReference>